<accession>A0A3P7J6N2</accession>
<evidence type="ECO:0000256" key="1">
    <source>
        <dbReference type="SAM" id="MobiDB-lite"/>
    </source>
</evidence>
<keyword evidence="3" id="KW-1185">Reference proteome</keyword>
<protein>
    <submittedName>
        <fullName evidence="2">Uncharacterized protein</fullName>
    </submittedName>
</protein>
<reference evidence="2 3" key="1">
    <citation type="submission" date="2018-11" db="EMBL/GenBank/DDBJ databases">
        <authorList>
            <consortium name="Pathogen Informatics"/>
        </authorList>
    </citation>
    <scope>NUCLEOTIDE SEQUENCE [LARGE SCALE GENOMIC DNA]</scope>
</reference>
<proteinExistence type="predicted"/>
<dbReference type="Proteomes" id="UP000270094">
    <property type="component" value="Unassembled WGS sequence"/>
</dbReference>
<dbReference type="AlphaFoldDB" id="A0A3P7J6N2"/>
<feature type="region of interest" description="Disordered" evidence="1">
    <location>
        <begin position="1"/>
        <end position="49"/>
    </location>
</feature>
<sequence length="88" mass="9684">MISVKATTDSPRRFRCPPPPPSAFPSDGSDDFRRRSRSRPQASDAANEAIDEFSRPQIAALLLQQSFDSNPLNLRFSSFGEEERGGAA</sequence>
<organism evidence="2 3">
    <name type="scientific">Strongylus vulgaris</name>
    <name type="common">Blood worm</name>
    <dbReference type="NCBI Taxonomy" id="40348"/>
    <lineage>
        <taxon>Eukaryota</taxon>
        <taxon>Metazoa</taxon>
        <taxon>Ecdysozoa</taxon>
        <taxon>Nematoda</taxon>
        <taxon>Chromadorea</taxon>
        <taxon>Rhabditida</taxon>
        <taxon>Rhabditina</taxon>
        <taxon>Rhabditomorpha</taxon>
        <taxon>Strongyloidea</taxon>
        <taxon>Strongylidae</taxon>
        <taxon>Strongylus</taxon>
    </lineage>
</organism>
<evidence type="ECO:0000313" key="3">
    <source>
        <dbReference type="Proteomes" id="UP000270094"/>
    </source>
</evidence>
<dbReference type="EMBL" id="UYYB01095459">
    <property type="protein sequence ID" value="VDM75529.1"/>
    <property type="molecule type" value="Genomic_DNA"/>
</dbReference>
<evidence type="ECO:0000313" key="2">
    <source>
        <dbReference type="EMBL" id="VDM75529.1"/>
    </source>
</evidence>
<gene>
    <name evidence="2" type="ORF">SVUK_LOCUS10527</name>
</gene>
<name>A0A3P7J6N2_STRVU</name>